<organism evidence="3 4">
    <name type="scientific">Nitrosomonas mobilis</name>
    <dbReference type="NCBI Taxonomy" id="51642"/>
    <lineage>
        <taxon>Bacteria</taxon>
        <taxon>Pseudomonadati</taxon>
        <taxon>Pseudomonadota</taxon>
        <taxon>Betaproteobacteria</taxon>
        <taxon>Nitrosomonadales</taxon>
        <taxon>Nitrosomonadaceae</taxon>
        <taxon>Nitrosomonas</taxon>
    </lineage>
</organism>
<dbReference type="InterPro" id="IPR005074">
    <property type="entry name" value="Peptidase_C39"/>
</dbReference>
<feature type="domain" description="Peptidase C39" evidence="2">
    <location>
        <begin position="53"/>
        <end position="183"/>
    </location>
</feature>
<evidence type="ECO:0000313" key="3">
    <source>
        <dbReference type="EMBL" id="SCZ84586.1"/>
    </source>
</evidence>
<dbReference type="AlphaFoldDB" id="A0A1G5SBN4"/>
<proteinExistence type="predicted"/>
<dbReference type="GO" id="GO:0016020">
    <property type="term" value="C:membrane"/>
    <property type="evidence" value="ECO:0007669"/>
    <property type="project" value="InterPro"/>
</dbReference>
<dbReference type="EMBL" id="FMWO01000029">
    <property type="protein sequence ID" value="SCZ84586.1"/>
    <property type="molecule type" value="Genomic_DNA"/>
</dbReference>
<dbReference type="PROSITE" id="PS50990">
    <property type="entry name" value="PEPTIDASE_C39"/>
    <property type="match status" value="1"/>
</dbReference>
<dbReference type="Pfam" id="PF03412">
    <property type="entry name" value="Peptidase_C39"/>
    <property type="match status" value="1"/>
</dbReference>
<protein>
    <recommendedName>
        <fullName evidence="2">Peptidase C39 domain-containing protein</fullName>
    </recommendedName>
</protein>
<gene>
    <name evidence="3" type="ORF">NSMM_230007</name>
</gene>
<dbReference type="Proteomes" id="UP000198729">
    <property type="component" value="Unassembled WGS sequence"/>
</dbReference>
<accession>A0A1G5SBN4</accession>
<dbReference type="Gene3D" id="3.90.70.10">
    <property type="entry name" value="Cysteine proteinases"/>
    <property type="match status" value="1"/>
</dbReference>
<feature type="signal peptide" evidence="1">
    <location>
        <begin position="1"/>
        <end position="23"/>
    </location>
</feature>
<feature type="chain" id="PRO_5011539882" description="Peptidase C39 domain-containing protein" evidence="1">
    <location>
        <begin position="24"/>
        <end position="235"/>
    </location>
</feature>
<evidence type="ECO:0000259" key="2">
    <source>
        <dbReference type="PROSITE" id="PS50990"/>
    </source>
</evidence>
<dbReference type="STRING" id="51642.NSMM_230007"/>
<reference evidence="3 4" key="1">
    <citation type="submission" date="2016-10" db="EMBL/GenBank/DDBJ databases">
        <authorList>
            <person name="de Groot N.N."/>
        </authorList>
    </citation>
    <scope>NUCLEOTIDE SEQUENCE [LARGE SCALE GENOMIC DNA]</scope>
    <source>
        <strain evidence="3">1</strain>
    </source>
</reference>
<dbReference type="GO" id="GO:0008233">
    <property type="term" value="F:peptidase activity"/>
    <property type="evidence" value="ECO:0007669"/>
    <property type="project" value="InterPro"/>
</dbReference>
<evidence type="ECO:0000313" key="4">
    <source>
        <dbReference type="Proteomes" id="UP000198729"/>
    </source>
</evidence>
<sequence>MKSFLHKFLLPAMTMLVSGHLVALDLNGIAGGGNYHISTKSFAEMKFNTVYKQEFDFSCGSAALASLLTFHYGDVVNEKSVFLEMFEHGDQEKIKDQGFSMLDMKNYLERHGYGSDGFKINLNKLYEFNSPAITIIDLNGYLHFVIIKGVTRQNILVGDPAVGVKIYPRDEFEKIWGGRILFMIHDNGGIQTDDSRNQKEWHTHLPPLQDAVSRASLSEDYVLIRGQVVGAPLDF</sequence>
<name>A0A1G5SBN4_9PROT</name>
<keyword evidence="4" id="KW-1185">Reference proteome</keyword>
<dbReference type="CDD" id="cd02423">
    <property type="entry name" value="Peptidase_C39G"/>
    <property type="match status" value="1"/>
</dbReference>
<dbReference type="GO" id="GO:0005524">
    <property type="term" value="F:ATP binding"/>
    <property type="evidence" value="ECO:0007669"/>
    <property type="project" value="InterPro"/>
</dbReference>
<keyword evidence="1" id="KW-0732">Signal</keyword>
<dbReference type="GO" id="GO:0006508">
    <property type="term" value="P:proteolysis"/>
    <property type="evidence" value="ECO:0007669"/>
    <property type="project" value="InterPro"/>
</dbReference>
<evidence type="ECO:0000256" key="1">
    <source>
        <dbReference type="SAM" id="SignalP"/>
    </source>
</evidence>